<accession>A0ABS4K669</accession>
<evidence type="ECO:0000313" key="3">
    <source>
        <dbReference type="Proteomes" id="UP001519308"/>
    </source>
</evidence>
<dbReference type="Proteomes" id="UP001519308">
    <property type="component" value="Unassembled WGS sequence"/>
</dbReference>
<dbReference type="InterPro" id="IPR050266">
    <property type="entry name" value="AB_hydrolase_sf"/>
</dbReference>
<proteinExistence type="predicted"/>
<gene>
    <name evidence="2" type="ORF">J2Z44_003107</name>
</gene>
<keyword evidence="3" id="KW-1185">Reference proteome</keyword>
<dbReference type="RefSeq" id="WP_021283522.1">
    <property type="nucleotide sequence ID" value="NZ_JAGGLL010000026.1"/>
</dbReference>
<dbReference type="InterPro" id="IPR000073">
    <property type="entry name" value="AB_hydrolase_1"/>
</dbReference>
<dbReference type="InterPro" id="IPR029058">
    <property type="entry name" value="AB_hydrolase_fold"/>
</dbReference>
<organism evidence="2 3">
    <name type="scientific">Clostridium punense</name>
    <dbReference type="NCBI Taxonomy" id="1054297"/>
    <lineage>
        <taxon>Bacteria</taxon>
        <taxon>Bacillati</taxon>
        <taxon>Bacillota</taxon>
        <taxon>Clostridia</taxon>
        <taxon>Eubacteriales</taxon>
        <taxon>Clostridiaceae</taxon>
        <taxon>Clostridium</taxon>
    </lineage>
</organism>
<comment type="caution">
    <text evidence="2">The sequence shown here is derived from an EMBL/GenBank/DDBJ whole genome shotgun (WGS) entry which is preliminary data.</text>
</comment>
<evidence type="ECO:0000313" key="2">
    <source>
        <dbReference type="EMBL" id="MBP2023270.1"/>
    </source>
</evidence>
<dbReference type="EMBL" id="JAGGLL010000026">
    <property type="protein sequence ID" value="MBP2023270.1"/>
    <property type="molecule type" value="Genomic_DNA"/>
</dbReference>
<evidence type="ECO:0000259" key="1">
    <source>
        <dbReference type="Pfam" id="PF00561"/>
    </source>
</evidence>
<dbReference type="PANTHER" id="PTHR43798">
    <property type="entry name" value="MONOACYLGLYCEROL LIPASE"/>
    <property type="match status" value="1"/>
</dbReference>
<dbReference type="PANTHER" id="PTHR43798:SF33">
    <property type="entry name" value="HYDROLASE, PUTATIVE (AFU_ORTHOLOGUE AFUA_2G14860)-RELATED"/>
    <property type="match status" value="1"/>
</dbReference>
<reference evidence="2 3" key="1">
    <citation type="submission" date="2021-03" db="EMBL/GenBank/DDBJ databases">
        <title>Genomic Encyclopedia of Type Strains, Phase IV (KMG-IV): sequencing the most valuable type-strain genomes for metagenomic binning, comparative biology and taxonomic classification.</title>
        <authorList>
            <person name="Goeker M."/>
        </authorList>
    </citation>
    <scope>NUCLEOTIDE SEQUENCE [LARGE SCALE GENOMIC DNA]</scope>
    <source>
        <strain evidence="2 3">DSM 28650</strain>
    </source>
</reference>
<name>A0ABS4K669_9CLOT</name>
<dbReference type="Gene3D" id="3.40.50.1820">
    <property type="entry name" value="alpha/beta hydrolase"/>
    <property type="match status" value="1"/>
</dbReference>
<dbReference type="Pfam" id="PF00561">
    <property type="entry name" value="Abhydrolase_1"/>
    <property type="match status" value="1"/>
</dbReference>
<dbReference type="SUPFAM" id="SSF53474">
    <property type="entry name" value="alpha/beta-Hydrolases"/>
    <property type="match status" value="1"/>
</dbReference>
<protein>
    <submittedName>
        <fullName evidence="2">Pimeloyl-ACP methyl ester carboxylesterase</fullName>
    </submittedName>
</protein>
<feature type="domain" description="AB hydrolase-1" evidence="1">
    <location>
        <begin position="23"/>
        <end position="134"/>
    </location>
</feature>
<sequence>MFKLIDVGEKKLECLITGSGRKTVVIMPGMGGSIYHWLDIIEEISHHTKIIAIHRSGVGNSQIGDEGSSTLIASKDLYNLLLTLGIKEKVILVGHSYGGLCVQHFARLYPDYVESILLVESASMDRGNQYDELDTPISNDTTSDEVYIDLWGKYSKYTREQLLKEIKPELSSSQLSLPIEIQKELLEFYVRPEIYKAQLSEILDLKYNVANIKMAGAFPKCPLIVLVEDPEYSVSEMVAEGIPKVEAVKIEKLSQKLSHGLKELSDRCDFRIVKDSNHCINETRPDQVIKAIKELVYI</sequence>